<dbReference type="RefSeq" id="WP_161932142.1">
    <property type="nucleotide sequence ID" value="NZ_CP047901.1"/>
</dbReference>
<reference evidence="2" key="1">
    <citation type="journal article" date="2020" name="Microorganisms">
        <title>Complete Genome of a Member of a New Bacterial Lineage in the Microgenomates Group Reveals an Unusual Nucleotide Composition Disparity Between Two Strands of DNA and Limited Metabolic Potential.</title>
        <authorList>
            <person name="Kadnikov V.V."/>
            <person name="Mardanov A.V."/>
            <person name="Beletsky A.V."/>
            <person name="Karnachuk O.V."/>
            <person name="Ravin N.V."/>
        </authorList>
    </citation>
    <scope>NUCLEOTIDE SEQUENCE [LARGE SCALE GENOMIC DNA]</scope>
</reference>
<evidence type="ECO:0000313" key="2">
    <source>
        <dbReference type="Proteomes" id="UP000463983"/>
    </source>
</evidence>
<sequence>MENIEDRGEFERLGRVFVINENDQGFDFPDGVRVLKFVLIRDESGARMRLGTENYRHWDIVKGDSELLGKTREEIRDMDFADVGFLIIRKGSFFVFGGSGELRAGGIEAGQVDEKEREKERHRREVKPFLEKVSGKEVKVL</sequence>
<organism evidence="1 2">
    <name type="scientific">Candidatus Chazhemtobacterium aquaticus</name>
    <dbReference type="NCBI Taxonomy" id="2715735"/>
    <lineage>
        <taxon>Bacteria</taxon>
        <taxon>Candidatus Chazhemtobacteraceae</taxon>
        <taxon>Candidatus Chazhemtobacterium</taxon>
    </lineage>
</organism>
<protein>
    <submittedName>
        <fullName evidence="1">Uncharacterized protein</fullName>
    </submittedName>
</protein>
<gene>
    <name evidence="1" type="ORF">MICH65_0803</name>
</gene>
<dbReference type="EMBL" id="CP047901">
    <property type="protein sequence ID" value="QHO63784.1"/>
    <property type="molecule type" value="Genomic_DNA"/>
</dbReference>
<dbReference type="KEGG" id="caqa:MICH65_0803"/>
<accession>A0A857N6Z7</accession>
<evidence type="ECO:0000313" key="1">
    <source>
        <dbReference type="EMBL" id="QHO63784.1"/>
    </source>
</evidence>
<name>A0A857N6Z7_9BACT</name>
<keyword evidence="2" id="KW-1185">Reference proteome</keyword>
<dbReference type="AlphaFoldDB" id="A0A857N6Z7"/>
<dbReference type="Proteomes" id="UP000463983">
    <property type="component" value="Chromosome"/>
</dbReference>
<proteinExistence type="predicted"/>